<dbReference type="OrthoDB" id="444265at2759"/>
<dbReference type="PANTHER" id="PTHR23308">
    <property type="entry name" value="NUCLEAR INHIBITOR OF PROTEIN PHOSPHATASE-1"/>
    <property type="match status" value="1"/>
</dbReference>
<sequence>MSDKQNLKAVSDANKNTRDIPDESSLNNNLRARNYGDYGNRRNRREDYNRELGSDSYSRNKQSKYDSRNNRNGPEDSTKDSPYMIDLGSTNGTFINGTQIPAQRYVELLSQDVIKFGFSTREYVLIKV</sequence>
<dbReference type="InterPro" id="IPR008984">
    <property type="entry name" value="SMAD_FHA_dom_sf"/>
</dbReference>
<evidence type="ECO:0000256" key="1">
    <source>
        <dbReference type="SAM" id="MobiDB-lite"/>
    </source>
</evidence>
<dbReference type="EMBL" id="MBFS01002318">
    <property type="protein sequence ID" value="PVU99033.1"/>
    <property type="molecule type" value="Genomic_DNA"/>
</dbReference>
<keyword evidence="4" id="KW-1185">Reference proteome</keyword>
<dbReference type="Proteomes" id="UP000245609">
    <property type="component" value="Unassembled WGS sequence"/>
</dbReference>
<evidence type="ECO:0000313" key="3">
    <source>
        <dbReference type="EMBL" id="PVU99033.1"/>
    </source>
</evidence>
<feature type="domain" description="FHA" evidence="2">
    <location>
        <begin position="80"/>
        <end position="117"/>
    </location>
</feature>
<dbReference type="InterPro" id="IPR000253">
    <property type="entry name" value="FHA_dom"/>
</dbReference>
<feature type="compositionally biased region" description="Basic and acidic residues" evidence="1">
    <location>
        <begin position="44"/>
        <end position="53"/>
    </location>
</feature>
<comment type="caution">
    <text evidence="3">The sequence shown here is derived from an EMBL/GenBank/DDBJ whole genome shotgun (WGS) entry which is preliminary data.</text>
</comment>
<feature type="region of interest" description="Disordered" evidence="1">
    <location>
        <begin position="1"/>
        <end position="85"/>
    </location>
</feature>
<name>A0A2T9Z365_9FUNG</name>
<reference evidence="3 4" key="1">
    <citation type="journal article" date="2018" name="MBio">
        <title>Comparative Genomics Reveals the Core Gene Toolbox for the Fungus-Insect Symbiosis.</title>
        <authorList>
            <person name="Wang Y."/>
            <person name="Stata M."/>
            <person name="Wang W."/>
            <person name="Stajich J.E."/>
            <person name="White M.M."/>
            <person name="Moncalvo J.M."/>
        </authorList>
    </citation>
    <scope>NUCLEOTIDE SEQUENCE [LARGE SCALE GENOMIC DNA]</scope>
    <source>
        <strain evidence="3 4">SC-DP-2</strain>
    </source>
</reference>
<dbReference type="InterPro" id="IPR050923">
    <property type="entry name" value="Cell_Proc_Reg/RNA_Proc"/>
</dbReference>
<feature type="non-terminal residue" evidence="3">
    <location>
        <position position="128"/>
    </location>
</feature>
<gene>
    <name evidence="3" type="ORF">BB560_005566</name>
</gene>
<evidence type="ECO:0000313" key="4">
    <source>
        <dbReference type="Proteomes" id="UP000245609"/>
    </source>
</evidence>
<proteinExistence type="predicted"/>
<dbReference type="Pfam" id="PF00498">
    <property type="entry name" value="FHA"/>
    <property type="match status" value="1"/>
</dbReference>
<dbReference type="SUPFAM" id="SSF49879">
    <property type="entry name" value="SMAD/FHA domain"/>
    <property type="match status" value="1"/>
</dbReference>
<feature type="compositionally biased region" description="Basic and acidic residues" evidence="1">
    <location>
        <begin position="63"/>
        <end position="79"/>
    </location>
</feature>
<dbReference type="AlphaFoldDB" id="A0A2T9Z365"/>
<dbReference type="Gene3D" id="2.60.200.20">
    <property type="match status" value="1"/>
</dbReference>
<dbReference type="STRING" id="133381.A0A2T9Z365"/>
<organism evidence="3 4">
    <name type="scientific">Smittium megazygosporum</name>
    <dbReference type="NCBI Taxonomy" id="133381"/>
    <lineage>
        <taxon>Eukaryota</taxon>
        <taxon>Fungi</taxon>
        <taxon>Fungi incertae sedis</taxon>
        <taxon>Zoopagomycota</taxon>
        <taxon>Kickxellomycotina</taxon>
        <taxon>Harpellomycetes</taxon>
        <taxon>Harpellales</taxon>
        <taxon>Legeriomycetaceae</taxon>
        <taxon>Smittium</taxon>
    </lineage>
</organism>
<protein>
    <recommendedName>
        <fullName evidence="2">FHA domain-containing protein</fullName>
    </recommendedName>
</protein>
<evidence type="ECO:0000259" key="2">
    <source>
        <dbReference type="Pfam" id="PF00498"/>
    </source>
</evidence>
<accession>A0A2T9Z365</accession>